<dbReference type="EMBL" id="KV749185">
    <property type="protein sequence ID" value="OCL10703.1"/>
    <property type="molecule type" value="Genomic_DNA"/>
</dbReference>
<evidence type="ECO:0000256" key="3">
    <source>
        <dbReference type="ARBA" id="ARBA00023004"/>
    </source>
</evidence>
<dbReference type="PROSITE" id="PS00086">
    <property type="entry name" value="CYTOCHROME_P450"/>
    <property type="match status" value="1"/>
</dbReference>
<dbReference type="Pfam" id="PF00067">
    <property type="entry name" value="p450"/>
    <property type="match status" value="1"/>
</dbReference>
<dbReference type="Proteomes" id="UP000250140">
    <property type="component" value="Unassembled WGS sequence"/>
</dbReference>
<dbReference type="InterPro" id="IPR002401">
    <property type="entry name" value="Cyt_P450_E_grp-I"/>
</dbReference>
<gene>
    <name evidence="8" type="ORF">AOQ84DRAFT_374670</name>
</gene>
<evidence type="ECO:0000256" key="6">
    <source>
        <dbReference type="SAM" id="Phobius"/>
    </source>
</evidence>
<dbReference type="InterPro" id="IPR036396">
    <property type="entry name" value="Cyt_P450_sf"/>
</dbReference>
<feature type="signal peptide" evidence="7">
    <location>
        <begin position="1"/>
        <end position="25"/>
    </location>
</feature>
<sequence>MASSAVLAASVLIILCLLHNFRCLARNIAAAKASGIPYVIIPVNVFSIFWLVSFSLWLPILHRLPTSWTSPWLQFMHPEWAYLLGHRPFEEIGSDIFLTVSPGRLQLWVADADVINQITTRRNDFPKPLKLYKRLDLYGKNVVSTEGSTWRQHRKVTAPSFSEKNNELVFTESLHHAQALLKLWTGDSGDESRTVRDPAADTMRFALYVISRAGFGVRVLWSHEEHEQEATRQDEVLMGTKPPPGHKLSYREALNSLLENIIWTQVFPKWFLAYSPFKNHKHLYVAINEWGKYMEELYEAKKLEIQSDQKSEGMDLFGALIKGAGMVPEADRDKGQSTQKQTLSDSDIFGNAFVFMLAGHETTANALHFSLVLLALNWNTQRRLQEDIDKTLHGKSISEWDYDEDFPKLFAGMGAAVMNETLRLIPAVTAIPKTTLKDRPQPITLQGRRVVVPGDCHVSLDSTAVHRHPRYWPCVPTGQGQNITNDLDQFKPERWLLDASDANSVSNADRPVSFDDEDLRGPSGLDTSSSLFKPIKGSYIPFSDGYRSCLGRRFSQVEILAVLAVIFREYSVELAIDPFSSDEQIDSMPKGGAERQKIWQKTADRANYLLRESLSSIITLQMRGNQIPLRLVKRGNERFIFQ</sequence>
<dbReference type="GO" id="GO:0020037">
    <property type="term" value="F:heme binding"/>
    <property type="evidence" value="ECO:0007669"/>
    <property type="project" value="InterPro"/>
</dbReference>
<keyword evidence="5 8" id="KW-0503">Monooxygenase</keyword>
<dbReference type="InterPro" id="IPR050121">
    <property type="entry name" value="Cytochrome_P450_monoxygenase"/>
</dbReference>
<feature type="chain" id="PRO_5034839195" evidence="7">
    <location>
        <begin position="26"/>
        <end position="642"/>
    </location>
</feature>
<keyword evidence="5" id="KW-0560">Oxidoreductase</keyword>
<dbReference type="CDD" id="cd11070">
    <property type="entry name" value="CYP56-like"/>
    <property type="match status" value="1"/>
</dbReference>
<dbReference type="GO" id="GO:0004497">
    <property type="term" value="F:monooxygenase activity"/>
    <property type="evidence" value="ECO:0007669"/>
    <property type="project" value="UniProtKB-KW"/>
</dbReference>
<dbReference type="Gene3D" id="1.10.630.10">
    <property type="entry name" value="Cytochrome P450"/>
    <property type="match status" value="1"/>
</dbReference>
<dbReference type="SUPFAM" id="SSF48264">
    <property type="entry name" value="Cytochrome P450"/>
    <property type="match status" value="1"/>
</dbReference>
<protein>
    <submittedName>
        <fullName evidence="8">Cytochrome P450 monooxygenase-like protein</fullName>
    </submittedName>
</protein>
<evidence type="ECO:0000313" key="8">
    <source>
        <dbReference type="EMBL" id="OCL10703.1"/>
    </source>
</evidence>
<dbReference type="GO" id="GO:0005506">
    <property type="term" value="F:iron ion binding"/>
    <property type="evidence" value="ECO:0007669"/>
    <property type="project" value="InterPro"/>
</dbReference>
<keyword evidence="6" id="KW-1133">Transmembrane helix</keyword>
<evidence type="ECO:0000256" key="1">
    <source>
        <dbReference type="ARBA" id="ARBA00001971"/>
    </source>
</evidence>
<dbReference type="InterPro" id="IPR001128">
    <property type="entry name" value="Cyt_P450"/>
</dbReference>
<dbReference type="InterPro" id="IPR017972">
    <property type="entry name" value="Cyt_P450_CS"/>
</dbReference>
<proteinExistence type="inferred from homology"/>
<keyword evidence="7" id="KW-0732">Signal</keyword>
<comment type="similarity">
    <text evidence="5">Belongs to the cytochrome P450 family.</text>
</comment>
<organism evidence="8 9">
    <name type="scientific">Glonium stellatum</name>
    <dbReference type="NCBI Taxonomy" id="574774"/>
    <lineage>
        <taxon>Eukaryota</taxon>
        <taxon>Fungi</taxon>
        <taxon>Dikarya</taxon>
        <taxon>Ascomycota</taxon>
        <taxon>Pezizomycotina</taxon>
        <taxon>Dothideomycetes</taxon>
        <taxon>Pleosporomycetidae</taxon>
        <taxon>Gloniales</taxon>
        <taxon>Gloniaceae</taxon>
        <taxon>Glonium</taxon>
    </lineage>
</organism>
<feature type="transmembrane region" description="Helical" evidence="6">
    <location>
        <begin position="35"/>
        <end position="58"/>
    </location>
</feature>
<keyword evidence="9" id="KW-1185">Reference proteome</keyword>
<keyword evidence="6" id="KW-0812">Transmembrane</keyword>
<dbReference type="AlphaFoldDB" id="A0A8E2F5J8"/>
<keyword evidence="6" id="KW-0472">Membrane</keyword>
<keyword evidence="4 5" id="KW-0349">Heme</keyword>
<dbReference type="PRINTS" id="PR00385">
    <property type="entry name" value="P450"/>
</dbReference>
<evidence type="ECO:0000256" key="2">
    <source>
        <dbReference type="ARBA" id="ARBA00022723"/>
    </source>
</evidence>
<accession>A0A8E2F5J8</accession>
<evidence type="ECO:0000256" key="7">
    <source>
        <dbReference type="SAM" id="SignalP"/>
    </source>
</evidence>
<evidence type="ECO:0000256" key="5">
    <source>
        <dbReference type="RuleBase" id="RU000461"/>
    </source>
</evidence>
<comment type="cofactor">
    <cofactor evidence="1 4">
        <name>heme</name>
        <dbReference type="ChEBI" id="CHEBI:30413"/>
    </cofactor>
</comment>
<reference evidence="8 9" key="1">
    <citation type="journal article" date="2016" name="Nat. Commun.">
        <title>Ectomycorrhizal ecology is imprinted in the genome of the dominant symbiotic fungus Cenococcum geophilum.</title>
        <authorList>
            <consortium name="DOE Joint Genome Institute"/>
            <person name="Peter M."/>
            <person name="Kohler A."/>
            <person name="Ohm R.A."/>
            <person name="Kuo A."/>
            <person name="Krutzmann J."/>
            <person name="Morin E."/>
            <person name="Arend M."/>
            <person name="Barry K.W."/>
            <person name="Binder M."/>
            <person name="Choi C."/>
            <person name="Clum A."/>
            <person name="Copeland A."/>
            <person name="Grisel N."/>
            <person name="Haridas S."/>
            <person name="Kipfer T."/>
            <person name="LaButti K."/>
            <person name="Lindquist E."/>
            <person name="Lipzen A."/>
            <person name="Maire R."/>
            <person name="Meier B."/>
            <person name="Mihaltcheva S."/>
            <person name="Molinier V."/>
            <person name="Murat C."/>
            <person name="Poggeler S."/>
            <person name="Quandt C.A."/>
            <person name="Sperisen C."/>
            <person name="Tritt A."/>
            <person name="Tisserant E."/>
            <person name="Crous P.W."/>
            <person name="Henrissat B."/>
            <person name="Nehls U."/>
            <person name="Egli S."/>
            <person name="Spatafora J.W."/>
            <person name="Grigoriev I.V."/>
            <person name="Martin F.M."/>
        </authorList>
    </citation>
    <scope>NUCLEOTIDE SEQUENCE [LARGE SCALE GENOMIC DNA]</scope>
    <source>
        <strain evidence="8 9">CBS 207.34</strain>
    </source>
</reference>
<dbReference type="OrthoDB" id="1470350at2759"/>
<dbReference type="PANTHER" id="PTHR24305:SF223">
    <property type="entry name" value="CYTOCHROME P450-DIT2"/>
    <property type="match status" value="1"/>
</dbReference>
<dbReference type="PANTHER" id="PTHR24305">
    <property type="entry name" value="CYTOCHROME P450"/>
    <property type="match status" value="1"/>
</dbReference>
<name>A0A8E2F5J8_9PEZI</name>
<evidence type="ECO:0000313" key="9">
    <source>
        <dbReference type="Proteomes" id="UP000250140"/>
    </source>
</evidence>
<feature type="binding site" description="axial binding residue" evidence="4">
    <location>
        <position position="549"/>
    </location>
    <ligand>
        <name>heme</name>
        <dbReference type="ChEBI" id="CHEBI:30413"/>
    </ligand>
    <ligandPart>
        <name>Fe</name>
        <dbReference type="ChEBI" id="CHEBI:18248"/>
    </ligandPart>
</feature>
<keyword evidence="3 4" id="KW-0408">Iron</keyword>
<evidence type="ECO:0000256" key="4">
    <source>
        <dbReference type="PIRSR" id="PIRSR602401-1"/>
    </source>
</evidence>
<dbReference type="PRINTS" id="PR00463">
    <property type="entry name" value="EP450I"/>
</dbReference>
<keyword evidence="2 4" id="KW-0479">Metal-binding</keyword>
<dbReference type="GO" id="GO:0016705">
    <property type="term" value="F:oxidoreductase activity, acting on paired donors, with incorporation or reduction of molecular oxygen"/>
    <property type="evidence" value="ECO:0007669"/>
    <property type="project" value="InterPro"/>
</dbReference>